<dbReference type="Pfam" id="PF02911">
    <property type="entry name" value="Formyl_trans_C"/>
    <property type="match status" value="1"/>
</dbReference>
<sequence length="215" mass="23176">MIDLPRFGALNLHASLLPQYRGAGPIQWALMNGDRTTGVTVFQITPDVDTGDILLQQEIAIAADDTMWTLGMRLCEAGAGLVIDAMDALETGSISGRPQDPALATPAPKITKEMTLIDWSWPAEKIHNWVRGLSPFPGMVTTLEGKQFRIFKTAVLDRQGTKPGTIVEFHNGSLVIATGDGLLSLLEVQIEGKKKMPAADFLRGATLKAGDRLGL</sequence>
<evidence type="ECO:0000313" key="5">
    <source>
        <dbReference type="EMBL" id="SVC23855.1"/>
    </source>
</evidence>
<reference evidence="5" key="1">
    <citation type="submission" date="2018-05" db="EMBL/GenBank/DDBJ databases">
        <authorList>
            <person name="Lanie J.A."/>
            <person name="Ng W.-L."/>
            <person name="Kazmierczak K.M."/>
            <person name="Andrzejewski T.M."/>
            <person name="Davidsen T.M."/>
            <person name="Wayne K.J."/>
            <person name="Tettelin H."/>
            <person name="Glass J.I."/>
            <person name="Rusch D."/>
            <person name="Podicherti R."/>
            <person name="Tsui H.-C.T."/>
            <person name="Winkler M.E."/>
        </authorList>
    </citation>
    <scope>NUCLEOTIDE SEQUENCE</scope>
</reference>
<dbReference type="InterPro" id="IPR002376">
    <property type="entry name" value="Formyl_transf_N"/>
</dbReference>
<accession>A0A382KJT1</accession>
<dbReference type="AlphaFoldDB" id="A0A382KJT1"/>
<evidence type="ECO:0000259" key="4">
    <source>
        <dbReference type="Pfam" id="PF02911"/>
    </source>
</evidence>
<keyword evidence="2" id="KW-0648">Protein biosynthesis</keyword>
<dbReference type="Gene3D" id="3.40.50.12230">
    <property type="match status" value="1"/>
</dbReference>
<dbReference type="Pfam" id="PF00551">
    <property type="entry name" value="Formyl_trans_N"/>
    <property type="match status" value="1"/>
</dbReference>
<evidence type="ECO:0000259" key="3">
    <source>
        <dbReference type="Pfam" id="PF00551"/>
    </source>
</evidence>
<dbReference type="GO" id="GO:0005829">
    <property type="term" value="C:cytosol"/>
    <property type="evidence" value="ECO:0007669"/>
    <property type="project" value="TreeGrafter"/>
</dbReference>
<evidence type="ECO:0000256" key="1">
    <source>
        <dbReference type="ARBA" id="ARBA00022679"/>
    </source>
</evidence>
<dbReference type="SUPFAM" id="SSF50486">
    <property type="entry name" value="FMT C-terminal domain-like"/>
    <property type="match status" value="1"/>
</dbReference>
<dbReference type="PANTHER" id="PTHR11138:SF5">
    <property type="entry name" value="METHIONYL-TRNA FORMYLTRANSFERASE, MITOCHONDRIAL"/>
    <property type="match status" value="1"/>
</dbReference>
<organism evidence="5">
    <name type="scientific">marine metagenome</name>
    <dbReference type="NCBI Taxonomy" id="408172"/>
    <lineage>
        <taxon>unclassified sequences</taxon>
        <taxon>metagenomes</taxon>
        <taxon>ecological metagenomes</taxon>
    </lineage>
</organism>
<feature type="domain" description="Formyl transferase C-terminal" evidence="4">
    <location>
        <begin position="109"/>
        <end position="205"/>
    </location>
</feature>
<dbReference type="CDD" id="cd08704">
    <property type="entry name" value="Met_tRNA_FMT_C"/>
    <property type="match status" value="1"/>
</dbReference>
<keyword evidence="1" id="KW-0808">Transferase</keyword>
<dbReference type="EMBL" id="UINC01080688">
    <property type="protein sequence ID" value="SVC23855.1"/>
    <property type="molecule type" value="Genomic_DNA"/>
</dbReference>
<dbReference type="NCBIfam" id="TIGR00460">
    <property type="entry name" value="fmt"/>
    <property type="match status" value="1"/>
</dbReference>
<gene>
    <name evidence="5" type="ORF">METZ01_LOCUS276709</name>
</gene>
<protein>
    <submittedName>
        <fullName evidence="5">Uncharacterized protein</fullName>
    </submittedName>
</protein>
<proteinExistence type="predicted"/>
<dbReference type="InterPro" id="IPR044135">
    <property type="entry name" value="Met-tRNA-FMT_C"/>
</dbReference>
<dbReference type="InterPro" id="IPR011034">
    <property type="entry name" value="Formyl_transferase-like_C_sf"/>
</dbReference>
<dbReference type="InterPro" id="IPR005794">
    <property type="entry name" value="Fmt"/>
</dbReference>
<feature type="domain" description="Formyl transferase N-terminal" evidence="3">
    <location>
        <begin position="2"/>
        <end position="84"/>
    </location>
</feature>
<dbReference type="PANTHER" id="PTHR11138">
    <property type="entry name" value="METHIONYL-TRNA FORMYLTRANSFERASE"/>
    <property type="match status" value="1"/>
</dbReference>
<name>A0A382KJT1_9ZZZZ</name>
<dbReference type="InterPro" id="IPR036477">
    <property type="entry name" value="Formyl_transf_N_sf"/>
</dbReference>
<dbReference type="SUPFAM" id="SSF53328">
    <property type="entry name" value="Formyltransferase"/>
    <property type="match status" value="1"/>
</dbReference>
<evidence type="ECO:0000256" key="2">
    <source>
        <dbReference type="ARBA" id="ARBA00022917"/>
    </source>
</evidence>
<dbReference type="GO" id="GO:0004479">
    <property type="term" value="F:methionyl-tRNA formyltransferase activity"/>
    <property type="evidence" value="ECO:0007669"/>
    <property type="project" value="InterPro"/>
</dbReference>
<dbReference type="InterPro" id="IPR005793">
    <property type="entry name" value="Formyl_trans_C"/>
</dbReference>